<dbReference type="Proteomes" id="UP000298460">
    <property type="component" value="Unassembled WGS sequence"/>
</dbReference>
<organism evidence="1 3">
    <name type="scientific">Desulfosporosinus fructosivorans</name>
    <dbReference type="NCBI Taxonomy" id="2018669"/>
    <lineage>
        <taxon>Bacteria</taxon>
        <taxon>Bacillati</taxon>
        <taxon>Bacillota</taxon>
        <taxon>Clostridia</taxon>
        <taxon>Eubacteriales</taxon>
        <taxon>Desulfitobacteriaceae</taxon>
        <taxon>Desulfosporosinus</taxon>
    </lineage>
</organism>
<evidence type="ECO:0000313" key="3">
    <source>
        <dbReference type="Proteomes" id="UP000298460"/>
    </source>
</evidence>
<keyword evidence="3" id="KW-1185">Reference proteome</keyword>
<dbReference type="AlphaFoldDB" id="A0A4Z0R104"/>
<name>A0A4Z0R104_9FIRM</name>
<sequence>MSLKAQPVSCPYRARANHPLSGWS</sequence>
<dbReference type="EMBL" id="SPQQ01000008">
    <property type="protein sequence ID" value="TGE36430.1"/>
    <property type="molecule type" value="Genomic_DNA"/>
</dbReference>
<reference evidence="1 3" key="1">
    <citation type="submission" date="2019-03" db="EMBL/GenBank/DDBJ databases">
        <title>Draft Genome Sequence of Desulfosporosinus fructosivorans Strain 63.6F, Isolated from Marine Sediment in the Baltic Sea.</title>
        <authorList>
            <person name="Hausmann B."/>
            <person name="Vandieken V."/>
            <person name="Pjevac P."/>
            <person name="Schreck K."/>
            <person name="Herbold C.W."/>
            <person name="Loy A."/>
        </authorList>
    </citation>
    <scope>NUCLEOTIDE SEQUENCE [LARGE SCALE GENOMIC DNA]</scope>
    <source>
        <strain evidence="1 3">63.6F</strain>
    </source>
</reference>
<dbReference type="EMBL" id="SPQQ01000005">
    <property type="protein sequence ID" value="TGE37460.1"/>
    <property type="molecule type" value="Genomic_DNA"/>
</dbReference>
<protein>
    <submittedName>
        <fullName evidence="1">IS200/IS605 family transposase</fullName>
    </submittedName>
</protein>
<proteinExistence type="predicted"/>
<gene>
    <name evidence="2" type="ORF">E4K67_16515</name>
    <name evidence="1" type="ORF">E4K67_19935</name>
</gene>
<accession>A0A4Z0R104</accession>
<comment type="caution">
    <text evidence="1">The sequence shown here is derived from an EMBL/GenBank/DDBJ whole genome shotgun (WGS) entry which is preliminary data.</text>
</comment>
<evidence type="ECO:0000313" key="2">
    <source>
        <dbReference type="EMBL" id="TGE37460.1"/>
    </source>
</evidence>
<feature type="non-terminal residue" evidence="1">
    <location>
        <position position="1"/>
    </location>
</feature>
<evidence type="ECO:0000313" key="1">
    <source>
        <dbReference type="EMBL" id="TGE36430.1"/>
    </source>
</evidence>